<feature type="transmembrane region" description="Helical" evidence="4">
    <location>
        <begin position="147"/>
        <end position="170"/>
    </location>
</feature>
<evidence type="ECO:0000256" key="3">
    <source>
        <dbReference type="SAM" id="MobiDB-lite"/>
    </source>
</evidence>
<evidence type="ECO:0000313" key="6">
    <source>
        <dbReference type="EMBL" id="CBI14394.1"/>
    </source>
</evidence>
<organism evidence="6 7">
    <name type="scientific">Streptococcus gallolyticus (strain UCN34)</name>
    <dbReference type="NCBI Taxonomy" id="637909"/>
    <lineage>
        <taxon>Bacteria</taxon>
        <taxon>Bacillati</taxon>
        <taxon>Bacillota</taxon>
        <taxon>Bacilli</taxon>
        <taxon>Lactobacillales</taxon>
        <taxon>Streptococcaceae</taxon>
        <taxon>Streptococcus</taxon>
    </lineage>
</organism>
<keyword evidence="4" id="KW-0812">Transmembrane</keyword>
<feature type="compositionally biased region" description="Basic and acidic residues" evidence="3">
    <location>
        <begin position="114"/>
        <end position="134"/>
    </location>
</feature>
<dbReference type="AlphaFoldDB" id="A0AA36NQ30"/>
<dbReference type="EMBL" id="FN597254">
    <property type="protein sequence ID" value="CBI14394.1"/>
    <property type="molecule type" value="Genomic_DNA"/>
</dbReference>
<keyword evidence="4" id="KW-1133">Transmembrane helix</keyword>
<feature type="compositionally biased region" description="Low complexity" evidence="3">
    <location>
        <begin position="180"/>
        <end position="244"/>
    </location>
</feature>
<dbReference type="SMART" id="SM00740">
    <property type="entry name" value="PASTA"/>
    <property type="match status" value="2"/>
</dbReference>
<dbReference type="Pfam" id="PF03793">
    <property type="entry name" value="PASTA"/>
    <property type="match status" value="2"/>
</dbReference>
<dbReference type="Proteomes" id="UP000001517">
    <property type="component" value="Chromosome"/>
</dbReference>
<feature type="region of interest" description="Disordered" evidence="3">
    <location>
        <begin position="180"/>
        <end position="252"/>
    </location>
</feature>
<feature type="coiled-coil region" evidence="2">
    <location>
        <begin position="13"/>
        <end position="47"/>
    </location>
</feature>
<proteinExistence type="predicted"/>
<accession>A0AA36NQ30</accession>
<reference evidence="6 7" key="1">
    <citation type="journal article" date="2010" name="J. Bacteriol.">
        <title>Genome sequence of Streptococcus gallolyticus: insights into its adaptation to the bovine rumen and its ability to cause endocarditis.</title>
        <authorList>
            <person name="Rusniok C."/>
            <person name="Couve E."/>
            <person name="Da Cunha V."/>
            <person name="El Gana R."/>
            <person name="Zidane N."/>
            <person name="Bouchier C."/>
            <person name="Poyart C."/>
            <person name="Leclercq R."/>
            <person name="Trieu-Cuot P."/>
            <person name="Glaser P."/>
        </authorList>
    </citation>
    <scope>NUCLEOTIDE SEQUENCE [LARGE SCALE GENOMIC DNA]</scope>
    <source>
        <strain evidence="6 7">UCN34</strain>
    </source>
</reference>
<evidence type="ECO:0000259" key="5">
    <source>
        <dbReference type="PROSITE" id="PS51178"/>
    </source>
</evidence>
<sequence length="408" mass="45286">MNQEDYEKQQEMEKLLENDRNQRINQVEQLQSQNILEQERLNNEKLRYQGELLREQNTLQFEKEMDDRIFQLRMTLAQTSDTLSRNDLQALLNEEEAKRDRYYAEKEARRKAAELAEQEKVVKEQELAKKPDKGKGKKSNKKKKSNTNTLATIVLGILTLVAVIILVTVYKSYKQKYATESTSSTSTTTVHKSSVTSTTSDTKKQSSTRSKQASSSQKVSSRSSSKMKNSVSASSSKKVTSSSSIGSRASKDSSGFKIKDYTGQDYKIAVKDLVNNYSISESQIEIEEISTSDYKEGLIISQSPSQGETFKVGGDDKIVFKVAVESTVAMPNLTGYTYSEAVSALTALGVSSSHITVYQADSNSSTGYVQVSSPSSTATVTAQTPYYGETLSGNVVLYLAADEEQEEN</sequence>
<evidence type="ECO:0000313" key="7">
    <source>
        <dbReference type="Proteomes" id="UP000001517"/>
    </source>
</evidence>
<dbReference type="Gene3D" id="3.30.10.20">
    <property type="match status" value="1"/>
</dbReference>
<dbReference type="KEGG" id="sga:GALLO_1903"/>
<evidence type="ECO:0000256" key="2">
    <source>
        <dbReference type="SAM" id="Coils"/>
    </source>
</evidence>
<evidence type="ECO:0000256" key="4">
    <source>
        <dbReference type="SAM" id="Phobius"/>
    </source>
</evidence>
<name>A0AA36NQ30_STRG3</name>
<comment type="subcellular location">
    <subcellularLocation>
        <location evidence="1">Cell membrane</location>
        <topology evidence="1">Single-pass membrane protein</topology>
    </subcellularLocation>
</comment>
<keyword evidence="2" id="KW-0175">Coiled coil</keyword>
<protein>
    <recommendedName>
        <fullName evidence="5">PASTA domain-containing protein</fullName>
    </recommendedName>
</protein>
<gene>
    <name evidence="6" type="ordered locus">GALLO_1903</name>
</gene>
<dbReference type="InterPro" id="IPR005543">
    <property type="entry name" value="PASTA_dom"/>
</dbReference>
<feature type="domain" description="PASTA" evidence="5">
    <location>
        <begin position="324"/>
        <end position="401"/>
    </location>
</feature>
<feature type="region of interest" description="Disordered" evidence="3">
    <location>
        <begin position="114"/>
        <end position="145"/>
    </location>
</feature>
<dbReference type="GO" id="GO:0005886">
    <property type="term" value="C:plasma membrane"/>
    <property type="evidence" value="ECO:0007669"/>
    <property type="project" value="UniProtKB-SubCell"/>
</dbReference>
<keyword evidence="4" id="KW-0472">Membrane</keyword>
<dbReference type="PROSITE" id="PS51178">
    <property type="entry name" value="PASTA"/>
    <property type="match status" value="1"/>
</dbReference>
<feature type="compositionally biased region" description="Basic residues" evidence="3">
    <location>
        <begin position="135"/>
        <end position="145"/>
    </location>
</feature>
<evidence type="ECO:0000256" key="1">
    <source>
        <dbReference type="ARBA" id="ARBA00004162"/>
    </source>
</evidence>
<dbReference type="RefSeq" id="WP_012962456.1">
    <property type="nucleotide sequence ID" value="NC_013798.1"/>
</dbReference>